<name>A0A220SUE7_KLEPN</name>
<dbReference type="AlphaFoldDB" id="A0A220SUE7"/>
<dbReference type="EMBL" id="MF133442">
    <property type="protein sequence ID" value="ASK37088.1"/>
    <property type="molecule type" value="Genomic_DNA"/>
</dbReference>
<geneLocation type="plasmid" evidence="1">
    <name>p11219-CTXM</name>
</geneLocation>
<sequence>MIKPQTVGVQFCDGANPIYISKDDALTEETEREILIHNTLGERICDWGKGT</sequence>
<evidence type="ECO:0000313" key="1">
    <source>
        <dbReference type="EMBL" id="ASK37088.1"/>
    </source>
</evidence>
<protein>
    <submittedName>
        <fullName evidence="1">Uncharacterized protein</fullName>
    </submittedName>
</protein>
<keyword evidence="1" id="KW-0614">Plasmid</keyword>
<accession>A0A220SUE7</accession>
<organism evidence="1">
    <name type="scientific">Klebsiella pneumoniae</name>
    <dbReference type="NCBI Taxonomy" id="573"/>
    <lineage>
        <taxon>Bacteria</taxon>
        <taxon>Pseudomonadati</taxon>
        <taxon>Pseudomonadota</taxon>
        <taxon>Gammaproteobacteria</taxon>
        <taxon>Enterobacterales</taxon>
        <taxon>Enterobacteriaceae</taxon>
        <taxon>Klebsiella/Raoultella group</taxon>
        <taxon>Klebsiella</taxon>
        <taxon>Klebsiella pneumoniae complex</taxon>
    </lineage>
</organism>
<reference evidence="1" key="1">
    <citation type="submission" date="2017-05" db="EMBL/GenBank/DDBJ databases">
        <title>Complete sequence of plasmid p11219-CTXM.</title>
        <authorList>
            <person name="Wang S."/>
            <person name="Zhou D."/>
        </authorList>
    </citation>
    <scope>NUCLEOTIDE SEQUENCE</scope>
    <source>
        <strain evidence="1">11219</strain>
        <plasmid evidence="1">p11219-CTXM</plasmid>
    </source>
</reference>
<proteinExistence type="predicted"/>